<dbReference type="PANTHER" id="PTHR34387">
    <property type="entry name" value="SLR1258 PROTEIN"/>
    <property type="match status" value="1"/>
</dbReference>
<keyword evidence="2" id="KW-1185">Reference proteome</keyword>
<dbReference type="Pfam" id="PF04402">
    <property type="entry name" value="SIMPL"/>
    <property type="match status" value="1"/>
</dbReference>
<dbReference type="AlphaFoldDB" id="A0A0V8JMP4"/>
<evidence type="ECO:0000313" key="1">
    <source>
        <dbReference type="EMBL" id="KSU87856.1"/>
    </source>
</evidence>
<dbReference type="PANTHER" id="PTHR34387:SF1">
    <property type="entry name" value="PERIPLASMIC IMMUNOGENIC PROTEIN"/>
    <property type="match status" value="1"/>
</dbReference>
<dbReference type="EMBL" id="LNQP01000034">
    <property type="protein sequence ID" value="KSU87856.1"/>
    <property type="molecule type" value="Genomic_DNA"/>
</dbReference>
<sequence length="221" mass="23894">MHPSMFPYNHQPPPSREGNERELKVIGEGHITAVPDGISIIIGVRTENLSVQQALKENTTVSNTMIDGFQNAGIEQSDIETASFTINPKYDYTDGKTTLVGYEVQHLFEVHVADIKQAGEVYAISVASGGNVAEDIRFFVKDPTPYEKQALSQAVQHAGEKATAIADTLGVVLNPIPLEVTERTQQPPGGYVVAAKTLGSAPPIQTQSLTVVSAVEVTYRY</sequence>
<dbReference type="Gene3D" id="3.30.70.2970">
    <property type="entry name" value="Protein of unknown function (DUF541), domain 2"/>
    <property type="match status" value="1"/>
</dbReference>
<proteinExistence type="predicted"/>
<dbReference type="RefSeq" id="WP_025907400.1">
    <property type="nucleotide sequence ID" value="NZ_KQ758650.1"/>
</dbReference>
<evidence type="ECO:0008006" key="3">
    <source>
        <dbReference type="Google" id="ProtNLM"/>
    </source>
</evidence>
<dbReference type="InterPro" id="IPR007497">
    <property type="entry name" value="SIMPL/DUF541"/>
</dbReference>
<dbReference type="GO" id="GO:0006974">
    <property type="term" value="P:DNA damage response"/>
    <property type="evidence" value="ECO:0007669"/>
    <property type="project" value="TreeGrafter"/>
</dbReference>
<dbReference type="Proteomes" id="UP000053681">
    <property type="component" value="Unassembled WGS sequence"/>
</dbReference>
<gene>
    <name evidence="1" type="ORF">AS180_11125</name>
</gene>
<reference evidence="1 2" key="1">
    <citation type="submission" date="2015-11" db="EMBL/GenBank/DDBJ databases">
        <title>Bacillus caseinolyticus sp nov.</title>
        <authorList>
            <person name="Dastager S.G."/>
            <person name="Mawlankar R."/>
        </authorList>
    </citation>
    <scope>NUCLEOTIDE SEQUENCE [LARGE SCALE GENOMIC DNA]</scope>
    <source>
        <strain evidence="1 2">SGD-V-76</strain>
    </source>
</reference>
<dbReference type="InterPro" id="IPR052022">
    <property type="entry name" value="26kDa_periplasmic_antigen"/>
</dbReference>
<comment type="caution">
    <text evidence="1">The sequence shown here is derived from an EMBL/GenBank/DDBJ whole genome shotgun (WGS) entry which is preliminary data.</text>
</comment>
<name>A0A0V8JMP4_9BACI</name>
<protein>
    <recommendedName>
        <fullName evidence="3">SIMPL domain-containing protein</fullName>
    </recommendedName>
</protein>
<evidence type="ECO:0000313" key="2">
    <source>
        <dbReference type="Proteomes" id="UP000053681"/>
    </source>
</evidence>
<dbReference type="Gene3D" id="3.30.110.170">
    <property type="entry name" value="Protein of unknown function (DUF541), domain 1"/>
    <property type="match status" value="1"/>
</dbReference>
<organism evidence="1 2">
    <name type="scientific">Priestia veravalensis</name>
    <dbReference type="NCBI Taxonomy" id="1414648"/>
    <lineage>
        <taxon>Bacteria</taxon>
        <taxon>Bacillati</taxon>
        <taxon>Bacillota</taxon>
        <taxon>Bacilli</taxon>
        <taxon>Bacillales</taxon>
        <taxon>Bacillaceae</taxon>
        <taxon>Priestia</taxon>
    </lineage>
</organism>
<accession>A0A0V8JMP4</accession>